<dbReference type="InterPro" id="IPR050381">
    <property type="entry name" value="SLX1_endonuclease"/>
</dbReference>
<dbReference type="AlphaFoldDB" id="A0A8H3CZH7"/>
<dbReference type="InterPro" id="IPR048749">
    <property type="entry name" value="SLX1_C"/>
</dbReference>
<dbReference type="PANTHER" id="PTHR20208:SF13">
    <property type="entry name" value="STRUCTURE-SPECIFIC ENDONUCLEASE SUBUNIT SLX1"/>
    <property type="match status" value="1"/>
</dbReference>
<evidence type="ECO:0000256" key="1">
    <source>
        <dbReference type="SAM" id="MobiDB-lite"/>
    </source>
</evidence>
<feature type="domain" description="Structure-specific endonuclease subunit SLX1 C-terminal" evidence="2">
    <location>
        <begin position="96"/>
        <end position="164"/>
    </location>
</feature>
<comment type="caution">
    <text evidence="3">The sequence shown here is derived from an EMBL/GenBank/DDBJ whole genome shotgun (WGS) entry which is preliminary data.</text>
</comment>
<dbReference type="EMBL" id="CAJMWZ010005416">
    <property type="protein sequence ID" value="CAE6505909.1"/>
    <property type="molecule type" value="Genomic_DNA"/>
</dbReference>
<dbReference type="InterPro" id="IPR013083">
    <property type="entry name" value="Znf_RING/FYVE/PHD"/>
</dbReference>
<evidence type="ECO:0000259" key="2">
    <source>
        <dbReference type="Pfam" id="PF21202"/>
    </source>
</evidence>
<dbReference type="PANTHER" id="PTHR20208">
    <property type="entry name" value="STRUCTURE-SPECIFIC ENDONUCLEASE SUBUNIT SLX1"/>
    <property type="match status" value="1"/>
</dbReference>
<organism evidence="3 4">
    <name type="scientific">Rhizoctonia solani</name>
    <dbReference type="NCBI Taxonomy" id="456999"/>
    <lineage>
        <taxon>Eukaryota</taxon>
        <taxon>Fungi</taxon>
        <taxon>Dikarya</taxon>
        <taxon>Basidiomycota</taxon>
        <taxon>Agaricomycotina</taxon>
        <taxon>Agaricomycetes</taxon>
        <taxon>Cantharellales</taxon>
        <taxon>Ceratobasidiaceae</taxon>
        <taxon>Rhizoctonia</taxon>
    </lineage>
</organism>
<name>A0A8H3CZH7_9AGAM</name>
<dbReference type="Gene3D" id="3.30.40.10">
    <property type="entry name" value="Zinc/RING finger domain, C3HC4 (zinc finger)"/>
    <property type="match status" value="1"/>
</dbReference>
<accession>A0A8H3CZH7</accession>
<reference evidence="3" key="1">
    <citation type="submission" date="2021-01" db="EMBL/GenBank/DDBJ databases">
        <authorList>
            <person name="Kaushik A."/>
        </authorList>
    </citation>
    <scope>NUCLEOTIDE SEQUENCE</scope>
    <source>
        <strain evidence="3">Type strain: AG8-Rh-89/</strain>
    </source>
</reference>
<gene>
    <name evidence="3" type="ORF">RDB_LOCUS101318</name>
</gene>
<dbReference type="Pfam" id="PF21202">
    <property type="entry name" value="SLX1_C"/>
    <property type="match status" value="1"/>
</dbReference>
<feature type="region of interest" description="Disordered" evidence="1">
    <location>
        <begin position="318"/>
        <end position="387"/>
    </location>
</feature>
<proteinExistence type="predicted"/>
<feature type="compositionally biased region" description="Acidic residues" evidence="1">
    <location>
        <begin position="250"/>
        <end position="268"/>
    </location>
</feature>
<feature type="compositionally biased region" description="Basic and acidic residues" evidence="1">
    <location>
        <begin position="345"/>
        <end position="363"/>
    </location>
</feature>
<feature type="compositionally biased region" description="Polar residues" evidence="1">
    <location>
        <begin position="198"/>
        <end position="226"/>
    </location>
</feature>
<evidence type="ECO:0000313" key="4">
    <source>
        <dbReference type="Proteomes" id="UP000663850"/>
    </source>
</evidence>
<feature type="region of interest" description="Disordered" evidence="1">
    <location>
        <begin position="174"/>
        <end position="303"/>
    </location>
</feature>
<sequence>MLPIPPYNTWPLHVKIFTEEARRLWDEIQEIETNEALPDGFTVSVELEGVDGKAAASVSQRSKARTGPINVKDTEFNSSHILKYQSLVNKGAQMFCSVCSLDINVKHMDHLRVALCPQDSCTAVSHLDCLAKAFFNDPLNPQGLIPRGGVCEACDQYTLWGDVIRGCYRRARGGLQNPTSEQESEDDDNENSIRLGNDPSSHFENPQITGSSRKATKTPTVRVTTSRQDKPMPAPRVTKRSAQKAKPVDSDAEDFGAEMDAIECDTENSEPARPSRKDRGTTASRTHAPRSMEIRAGHDKPRDVDEIVRQALGNLSISTPSKPYQARPVKSSRAKATKAKNQVEVIREERASEGTSSRGEKRTTLAIASKPRKRRTPSPEYIDLDGV</sequence>
<dbReference type="Proteomes" id="UP000663850">
    <property type="component" value="Unassembled WGS sequence"/>
</dbReference>
<protein>
    <recommendedName>
        <fullName evidence="2">Structure-specific endonuclease subunit SLX1 C-terminal domain-containing protein</fullName>
    </recommendedName>
</protein>
<feature type="compositionally biased region" description="Basic and acidic residues" evidence="1">
    <location>
        <begin position="290"/>
        <end position="303"/>
    </location>
</feature>
<evidence type="ECO:0000313" key="3">
    <source>
        <dbReference type="EMBL" id="CAE6505909.1"/>
    </source>
</evidence>